<keyword evidence="2 3" id="KW-0694">RNA-binding</keyword>
<evidence type="ECO:0000256" key="3">
    <source>
        <dbReference type="PROSITE-ProRule" id="PRU00176"/>
    </source>
</evidence>
<proteinExistence type="predicted"/>
<dbReference type="Gene3D" id="3.30.70.330">
    <property type="match status" value="3"/>
</dbReference>
<dbReference type="GO" id="GO:0005737">
    <property type="term" value="C:cytoplasm"/>
    <property type="evidence" value="ECO:0007669"/>
    <property type="project" value="UniProtKB-ARBA"/>
</dbReference>
<feature type="domain" description="RRM" evidence="4">
    <location>
        <begin position="353"/>
        <end position="431"/>
    </location>
</feature>
<dbReference type="InterPro" id="IPR012677">
    <property type="entry name" value="Nucleotide-bd_a/b_plait_sf"/>
</dbReference>
<keyword evidence="6" id="KW-1185">Reference proteome</keyword>
<dbReference type="GO" id="GO:1990904">
    <property type="term" value="C:ribonucleoprotein complex"/>
    <property type="evidence" value="ECO:0007669"/>
    <property type="project" value="InterPro"/>
</dbReference>
<dbReference type="InterPro" id="IPR000504">
    <property type="entry name" value="RRM_dom"/>
</dbReference>
<evidence type="ECO:0000256" key="2">
    <source>
        <dbReference type="ARBA" id="ARBA00022884"/>
    </source>
</evidence>
<dbReference type="PANTHER" id="PTHR24012">
    <property type="entry name" value="RNA BINDING PROTEIN"/>
    <property type="match status" value="1"/>
</dbReference>
<name>A0A9D4UR22_ADICA</name>
<evidence type="ECO:0000259" key="4">
    <source>
        <dbReference type="PROSITE" id="PS50102"/>
    </source>
</evidence>
<dbReference type="Proteomes" id="UP000886520">
    <property type="component" value="Chromosome 12"/>
</dbReference>
<comment type="caution">
    <text evidence="5">The sequence shown here is derived from an EMBL/GenBank/DDBJ whole genome shotgun (WGS) entry which is preliminary data.</text>
</comment>
<accession>A0A9D4UR22</accession>
<sequence length="438" mass="47032">MESLNGADTADSVKLFVGQVPRHMTEEQLLPIFQEAGAVRELSVIKDKATKASRGCCFLIYESKQEADNAIALFHNQRKLPPLSTPLQVKYAEGELERLEHKLFVGMLPKNVSEADLTPVFSPFGVIKELTVIKGSQASRGCAFLKYELKEQALAAIKSLNEIYKMEGSTTPLVVKWADTEKDKQARKQQRFQVVPAVPSQQPAPYGLVPGAYGVAASLNSYGYQAQNPYTLPQYPTTSLPGQSAVPGGMLGVPNAPGSVPSAGYDITSGTGSVYPNTYGATQPASYGYTTGYTGVQNVQYPAVHQTSFMPQGNTTSIYQSAGLPNVGIGSALSMVPTPKTMVLPQVEGPPGSNLFIYHLPADFGDHDLITTFQPFGNVISAKVYIDKNTGLSKCFGFVSFDAAEAAASAISTMNGAPLGGKRLKVQLKRDSRQNKPY</sequence>
<dbReference type="Pfam" id="PF00076">
    <property type="entry name" value="RRM_1"/>
    <property type="match status" value="3"/>
</dbReference>
<dbReference type="GO" id="GO:0003729">
    <property type="term" value="F:mRNA binding"/>
    <property type="evidence" value="ECO:0007669"/>
    <property type="project" value="UniProtKB-ARBA"/>
</dbReference>
<dbReference type="InterPro" id="IPR002343">
    <property type="entry name" value="Hud_Sxl_RNA"/>
</dbReference>
<evidence type="ECO:0000256" key="1">
    <source>
        <dbReference type="ARBA" id="ARBA00022737"/>
    </source>
</evidence>
<dbReference type="AlphaFoldDB" id="A0A9D4UR22"/>
<feature type="domain" description="RRM" evidence="4">
    <location>
        <begin position="101"/>
        <end position="180"/>
    </location>
</feature>
<dbReference type="OrthoDB" id="410044at2759"/>
<keyword evidence="1" id="KW-0677">Repeat</keyword>
<organism evidence="5 6">
    <name type="scientific">Adiantum capillus-veneris</name>
    <name type="common">Maidenhair fern</name>
    <dbReference type="NCBI Taxonomy" id="13818"/>
    <lineage>
        <taxon>Eukaryota</taxon>
        <taxon>Viridiplantae</taxon>
        <taxon>Streptophyta</taxon>
        <taxon>Embryophyta</taxon>
        <taxon>Tracheophyta</taxon>
        <taxon>Polypodiopsida</taxon>
        <taxon>Polypodiidae</taxon>
        <taxon>Polypodiales</taxon>
        <taxon>Pteridineae</taxon>
        <taxon>Pteridaceae</taxon>
        <taxon>Vittarioideae</taxon>
        <taxon>Adiantum</taxon>
    </lineage>
</organism>
<dbReference type="EMBL" id="JABFUD020000012">
    <property type="protein sequence ID" value="KAI5072529.1"/>
    <property type="molecule type" value="Genomic_DNA"/>
</dbReference>
<protein>
    <recommendedName>
        <fullName evidence="4">RRM domain-containing protein</fullName>
    </recommendedName>
</protein>
<dbReference type="InterPro" id="IPR035979">
    <property type="entry name" value="RBD_domain_sf"/>
</dbReference>
<dbReference type="GO" id="GO:0010629">
    <property type="term" value="P:negative regulation of gene expression"/>
    <property type="evidence" value="ECO:0007669"/>
    <property type="project" value="UniProtKB-ARBA"/>
</dbReference>
<dbReference type="PROSITE" id="PS50102">
    <property type="entry name" value="RRM"/>
    <property type="match status" value="3"/>
</dbReference>
<dbReference type="SUPFAM" id="SSF54928">
    <property type="entry name" value="RNA-binding domain, RBD"/>
    <property type="match status" value="2"/>
</dbReference>
<dbReference type="PRINTS" id="PR00961">
    <property type="entry name" value="HUDSXLRNA"/>
</dbReference>
<feature type="domain" description="RRM" evidence="4">
    <location>
        <begin position="13"/>
        <end position="94"/>
    </location>
</feature>
<dbReference type="GO" id="GO:0009967">
    <property type="term" value="P:positive regulation of signal transduction"/>
    <property type="evidence" value="ECO:0007669"/>
    <property type="project" value="UniProtKB-ARBA"/>
</dbReference>
<gene>
    <name evidence="5" type="ORF">GOP47_0012635</name>
</gene>
<dbReference type="FunFam" id="3.30.70.330:FF:000383">
    <property type="entry name" value="Sex lethal, isoform D"/>
    <property type="match status" value="1"/>
</dbReference>
<evidence type="ECO:0000313" key="5">
    <source>
        <dbReference type="EMBL" id="KAI5072529.1"/>
    </source>
</evidence>
<dbReference type="CDD" id="cd12361">
    <property type="entry name" value="RRM1_2_CELF1-6_like"/>
    <property type="match status" value="1"/>
</dbReference>
<dbReference type="FunFam" id="3.30.70.330:FF:000013">
    <property type="entry name" value="CUGBP Elav-like family member 1 isoform 2"/>
    <property type="match status" value="1"/>
</dbReference>
<evidence type="ECO:0000313" key="6">
    <source>
        <dbReference type="Proteomes" id="UP000886520"/>
    </source>
</evidence>
<reference evidence="5" key="1">
    <citation type="submission" date="2021-01" db="EMBL/GenBank/DDBJ databases">
        <title>Adiantum capillus-veneris genome.</title>
        <authorList>
            <person name="Fang Y."/>
            <person name="Liao Q."/>
        </authorList>
    </citation>
    <scope>NUCLEOTIDE SEQUENCE</scope>
    <source>
        <strain evidence="5">H3</strain>
        <tissue evidence="5">Leaf</tissue>
    </source>
</reference>
<dbReference type="SMART" id="SM00360">
    <property type="entry name" value="RRM"/>
    <property type="match status" value="3"/>
</dbReference>